<gene>
    <name evidence="2" type="primary">Alg8</name>
</gene>
<sequence length="501" mass="57028">MAVLGGAAGSGHWFSALALGVTLLKCLLIPTYHSTDFEVHRNWLAITYSLPVSQWYYEATSEWTLDYPPFFAWFEYVLSHVAKYFDEEMLNVKNLNYSSPMTLLFQRFSVIFTDALFVYAVHECCKCIDGKKAGKELTEKPKFILSVILLWNFGLLIVDHIHFQYNGFLFGLMLLSIARLFQKRHVEGAFLFAALLHFKHIYLYVAPAYGIYLLRSYCFTASKPDGSVRWNSFSFVRVLSLGLTVLLVSALSLGPFLALNQLPQVFSRLFPFKRGLCHAYWAPNFWALYNALDKLLSVIGLNDEWFGSAVPTHSPSLSDTLGNTHLHLDCHSGPRGFLRCLILCALSSFMFGWHVHEKAILLAVLPMSLLSVEKAGDASIFLILTTTGHYSLFPLLFTAPELPIKILLMLLFTIYSISSLKTLFRKEKPLFNWMETFYLLGLGPLEVCCEFIFPLTSWRLKYPFIPLLLTSVYCAVGIMYAWFRLYVSVLTGPPVSKTKKQ</sequence>
<keyword evidence="1" id="KW-1185">Reference proteome</keyword>
<evidence type="ECO:0000313" key="1">
    <source>
        <dbReference type="Proteomes" id="UP001732720"/>
    </source>
</evidence>
<dbReference type="Proteomes" id="UP001732720">
    <property type="component" value="Chromosome 1"/>
</dbReference>
<name>A0AC58N9S8_CASCN</name>
<organism evidence="1 2">
    <name type="scientific">Castor canadensis</name>
    <name type="common">American beaver</name>
    <dbReference type="NCBI Taxonomy" id="51338"/>
    <lineage>
        <taxon>Eukaryota</taxon>
        <taxon>Metazoa</taxon>
        <taxon>Chordata</taxon>
        <taxon>Craniata</taxon>
        <taxon>Vertebrata</taxon>
        <taxon>Euteleostomi</taxon>
        <taxon>Mammalia</taxon>
        <taxon>Eutheria</taxon>
        <taxon>Euarchontoglires</taxon>
        <taxon>Glires</taxon>
        <taxon>Rodentia</taxon>
        <taxon>Castorimorpha</taxon>
        <taxon>Castoridae</taxon>
        <taxon>Castor</taxon>
    </lineage>
</organism>
<accession>A0AC58N9S8</accession>
<reference evidence="2" key="1">
    <citation type="submission" date="2025-08" db="UniProtKB">
        <authorList>
            <consortium name="RefSeq"/>
        </authorList>
    </citation>
    <scope>IDENTIFICATION</scope>
</reference>
<evidence type="ECO:0000313" key="2">
    <source>
        <dbReference type="RefSeq" id="XP_073938399.1"/>
    </source>
</evidence>
<proteinExistence type="predicted"/>
<protein>
    <submittedName>
        <fullName evidence="2">Dolichyl pyrophosphate Glc1Man9GlcNAc2 alpha-1,3-glucosyltransferase isoform X4</fullName>
    </submittedName>
</protein>
<dbReference type="RefSeq" id="XP_073938399.1">
    <property type="nucleotide sequence ID" value="XM_074082298.1"/>
</dbReference>